<sequence length="227" mass="24367">MSDTPAHGIQAEAHQGLAIGGPAEVGFDKRSLDHVPGSTLRGALASVWVRDHGPPTAGNPRRDEFIDIFERTVRFGPLFQDGTALVPLSAVFCKYPRTAGCRSWSIDAAVDPGAHLCPHCGQGVETGKGQLTGVRTQRTLRAGLDERGVPKDGYLFARHELSRGTTYRGRLVGHHPWLAEERTIWLGGKTSTNGMATVRIDTEPAPVPVPDSPREDGRWSSGAPAPP</sequence>
<protein>
    <submittedName>
        <fullName evidence="2">Uncharacterized protein</fullName>
    </submittedName>
</protein>
<comment type="caution">
    <text evidence="2">The sequence shown here is derived from an EMBL/GenBank/DDBJ whole genome shotgun (WGS) entry which is preliminary data.</text>
</comment>
<evidence type="ECO:0000256" key="1">
    <source>
        <dbReference type="SAM" id="MobiDB-lite"/>
    </source>
</evidence>
<dbReference type="OrthoDB" id="3666789at2"/>
<dbReference type="AlphaFoldDB" id="A0A365HCT7"/>
<keyword evidence="3" id="KW-1185">Reference proteome</keyword>
<evidence type="ECO:0000313" key="3">
    <source>
        <dbReference type="Proteomes" id="UP000251891"/>
    </source>
</evidence>
<dbReference type="Proteomes" id="UP000251891">
    <property type="component" value="Unassembled WGS sequence"/>
</dbReference>
<accession>A0A365HCT7</accession>
<dbReference type="EMBL" id="QLYX01000001">
    <property type="protein sequence ID" value="RAY16849.1"/>
    <property type="molecule type" value="Genomic_DNA"/>
</dbReference>
<reference evidence="2 3" key="1">
    <citation type="submission" date="2018-06" db="EMBL/GenBank/DDBJ databases">
        <title>Actinomadura craniellae sp. nov. isolated from marine sponge Craniella sp.</title>
        <authorList>
            <person name="Li L."/>
            <person name="Xu Q.H."/>
            <person name="Lin H.W."/>
            <person name="Lu Y.H."/>
        </authorList>
    </citation>
    <scope>NUCLEOTIDE SEQUENCE [LARGE SCALE GENOMIC DNA]</scope>
    <source>
        <strain evidence="2 3">LHW63021</strain>
    </source>
</reference>
<name>A0A365HCT7_9ACTN</name>
<feature type="region of interest" description="Disordered" evidence="1">
    <location>
        <begin position="200"/>
        <end position="227"/>
    </location>
</feature>
<dbReference type="RefSeq" id="WP_111862900.1">
    <property type="nucleotide sequence ID" value="NZ_QLYX01000001.1"/>
</dbReference>
<gene>
    <name evidence="2" type="ORF">DPM19_01395</name>
</gene>
<evidence type="ECO:0000313" key="2">
    <source>
        <dbReference type="EMBL" id="RAY16849.1"/>
    </source>
</evidence>
<organism evidence="2 3">
    <name type="scientific">Actinomadura craniellae</name>
    <dbReference type="NCBI Taxonomy" id="2231787"/>
    <lineage>
        <taxon>Bacteria</taxon>
        <taxon>Bacillati</taxon>
        <taxon>Actinomycetota</taxon>
        <taxon>Actinomycetes</taxon>
        <taxon>Streptosporangiales</taxon>
        <taxon>Thermomonosporaceae</taxon>
        <taxon>Actinomadura</taxon>
    </lineage>
</organism>
<proteinExistence type="predicted"/>